<feature type="transmembrane region" description="Helical" evidence="8">
    <location>
        <begin position="496"/>
        <end position="517"/>
    </location>
</feature>
<keyword evidence="2" id="KW-1003">Cell membrane</keyword>
<keyword evidence="3 7" id="KW-0812">Transmembrane</keyword>
<feature type="domain" description="NADH:quinone oxidoreductase/Mrp antiporter transmembrane" evidence="9">
    <location>
        <begin position="124"/>
        <end position="399"/>
    </location>
</feature>
<sequence length="643" mass="67495">MTIGDIFPFLTLGSLLVFAAPGTRFKGITAAVVIAAGAVVAVIAGVTAIVLPEATGGSTGWLPGLDALGGVFALAVAVSGTACAVYAVGYMPGHAKGKSGAQTGLHFASLVTLFYSMLGVVRATDAYGFLFWWELMTLSSFVLVMFDAQRKEVLHAAAGYLVLMHIGFFMLLGGFAATEGGTAFFAGQGMTVPAFLLLLAGFGMKAGIFPLHMWLPVAHPAAPSHVSALMSGVMIKMGVYGILRAALALTPEALAAMGALIFALGAVTAVFGIARAAVQTDLKRLLAYSSVENIGIVSIGIGLGTLGRSMGSDFIAYAGFGGALLHVLGHANYKTMLFLGAGSVVAAAHHRDMNRLGGLMRRMPVTGTLFLLATLAICTAPGLVGFTSEFVLFDGLFGAVARGELVAASAAGIVALALTGGLTLMTFTKAFGITFLGNPRSCAARDAREANATMLAAQALPLAGILAGTLLYPYLVLENADALFGARYYAVPTIDTMITVEWIMGGLALFSGLLLGLKRWLNRRASAVPLRRPTWGCAFTVPSKRMQYTASSYNRELQTMWGERGAERQVRELAEEEIFPAGHTFSTEDKDSTARAVTRWFAGGLRRWTARLALFQTGKTNHYVLHALVLLILILVLSLCGAL</sequence>
<evidence type="ECO:0000313" key="10">
    <source>
        <dbReference type="EMBL" id="SUE33979.1"/>
    </source>
</evidence>
<feature type="transmembrane region" description="Helical" evidence="8">
    <location>
        <begin position="103"/>
        <end position="121"/>
    </location>
</feature>
<evidence type="ECO:0000259" key="9">
    <source>
        <dbReference type="Pfam" id="PF00361"/>
    </source>
</evidence>
<dbReference type="RefSeq" id="WP_027290159.1">
    <property type="nucleotide sequence ID" value="NZ_UGVL01000001.1"/>
</dbReference>
<dbReference type="PANTHER" id="PTHR42682">
    <property type="entry name" value="HYDROGENASE-4 COMPONENT F"/>
    <property type="match status" value="1"/>
</dbReference>
<feature type="transmembrane region" description="Helical" evidence="8">
    <location>
        <begin position="183"/>
        <end position="204"/>
    </location>
</feature>
<evidence type="ECO:0000256" key="7">
    <source>
        <dbReference type="RuleBase" id="RU000320"/>
    </source>
</evidence>
<reference evidence="10 11" key="1">
    <citation type="submission" date="2018-06" db="EMBL/GenBank/DDBJ databases">
        <authorList>
            <consortium name="Pathogen Informatics"/>
            <person name="Doyle S."/>
        </authorList>
    </citation>
    <scope>NUCLEOTIDE SEQUENCE [LARGE SCALE GENOMIC DNA]</scope>
    <source>
        <strain evidence="10 11">NCTC11190</strain>
    </source>
</reference>
<dbReference type="EC" id="1.-.-.-" evidence="10"/>
<name>A0A379MT91_9BACT</name>
<feature type="transmembrane region" description="Helical" evidence="8">
    <location>
        <begin position="158"/>
        <end position="177"/>
    </location>
</feature>
<proteinExistence type="predicted"/>
<feature type="transmembrane region" description="Helical" evidence="8">
    <location>
        <begin position="405"/>
        <end position="431"/>
    </location>
</feature>
<dbReference type="InterPro" id="IPR003918">
    <property type="entry name" value="NADH_UbQ_OxRdtase"/>
</dbReference>
<dbReference type="EMBL" id="UGVL01000001">
    <property type="protein sequence ID" value="SUE33979.1"/>
    <property type="molecule type" value="Genomic_DNA"/>
</dbReference>
<feature type="transmembrane region" description="Helical" evidence="8">
    <location>
        <begin position="369"/>
        <end position="393"/>
    </location>
</feature>
<keyword evidence="4 8" id="KW-1133">Transmembrane helix</keyword>
<dbReference type="PRINTS" id="PR01437">
    <property type="entry name" value="NUOXDRDTASE4"/>
</dbReference>
<feature type="transmembrane region" description="Helical" evidence="8">
    <location>
        <begin position="327"/>
        <end position="348"/>
    </location>
</feature>
<dbReference type="STRING" id="880526.GCA_000427365_00249"/>
<feature type="transmembrane region" description="Helical" evidence="8">
    <location>
        <begin position="30"/>
        <end position="51"/>
    </location>
</feature>
<comment type="subcellular location">
    <subcellularLocation>
        <location evidence="1">Cell membrane</location>
        <topology evidence="1">Multi-pass membrane protein</topology>
    </subcellularLocation>
    <subcellularLocation>
        <location evidence="7">Membrane</location>
        <topology evidence="7">Multi-pass membrane protein</topology>
    </subcellularLocation>
</comment>
<evidence type="ECO:0000256" key="5">
    <source>
        <dbReference type="ARBA" id="ARBA00023002"/>
    </source>
</evidence>
<accession>A0A379MT91</accession>
<feature type="transmembrane region" description="Helical" evidence="8">
    <location>
        <begin position="452"/>
        <end position="476"/>
    </location>
</feature>
<feature type="transmembrane region" description="Helical" evidence="8">
    <location>
        <begin position="127"/>
        <end position="146"/>
    </location>
</feature>
<keyword evidence="11" id="KW-1185">Reference proteome</keyword>
<dbReference type="GO" id="GO:0042773">
    <property type="term" value="P:ATP synthesis coupled electron transport"/>
    <property type="evidence" value="ECO:0007669"/>
    <property type="project" value="InterPro"/>
</dbReference>
<evidence type="ECO:0000256" key="3">
    <source>
        <dbReference type="ARBA" id="ARBA00022692"/>
    </source>
</evidence>
<evidence type="ECO:0000256" key="6">
    <source>
        <dbReference type="ARBA" id="ARBA00023136"/>
    </source>
</evidence>
<dbReference type="AlphaFoldDB" id="A0A379MT91"/>
<dbReference type="GO" id="GO:0005886">
    <property type="term" value="C:plasma membrane"/>
    <property type="evidence" value="ECO:0007669"/>
    <property type="project" value="UniProtKB-SubCell"/>
</dbReference>
<feature type="transmembrane region" description="Helical" evidence="8">
    <location>
        <begin position="285"/>
        <end position="307"/>
    </location>
</feature>
<feature type="transmembrane region" description="Helical" evidence="8">
    <location>
        <begin position="253"/>
        <end position="273"/>
    </location>
</feature>
<feature type="transmembrane region" description="Helical" evidence="8">
    <location>
        <begin position="225"/>
        <end position="247"/>
    </location>
</feature>
<evidence type="ECO:0000313" key="11">
    <source>
        <dbReference type="Proteomes" id="UP000255233"/>
    </source>
</evidence>
<dbReference type="Proteomes" id="UP000255233">
    <property type="component" value="Unassembled WGS sequence"/>
</dbReference>
<organism evidence="10 11">
    <name type="scientific">Rikenella microfusus</name>
    <dbReference type="NCBI Taxonomy" id="28139"/>
    <lineage>
        <taxon>Bacteria</taxon>
        <taxon>Pseudomonadati</taxon>
        <taxon>Bacteroidota</taxon>
        <taxon>Bacteroidia</taxon>
        <taxon>Bacteroidales</taxon>
        <taxon>Rikenellaceae</taxon>
        <taxon>Rikenella</taxon>
    </lineage>
</organism>
<gene>
    <name evidence="10" type="primary">hyfB_2</name>
    <name evidence="10" type="ORF">NCTC11190_01196</name>
</gene>
<dbReference type="InterPro" id="IPR052175">
    <property type="entry name" value="ComplexI-like_HydComp"/>
</dbReference>
<keyword evidence="6 8" id="KW-0472">Membrane</keyword>
<dbReference type="GO" id="GO:0008137">
    <property type="term" value="F:NADH dehydrogenase (ubiquinone) activity"/>
    <property type="evidence" value="ECO:0007669"/>
    <property type="project" value="InterPro"/>
</dbReference>
<keyword evidence="5 10" id="KW-0560">Oxidoreductase</keyword>
<dbReference type="OrthoDB" id="9807568at2"/>
<dbReference type="Pfam" id="PF00361">
    <property type="entry name" value="Proton_antipo_M"/>
    <property type="match status" value="1"/>
</dbReference>
<protein>
    <submittedName>
        <fullName evidence="10">Hydrogenase-4 component B</fullName>
        <ecNumber evidence="10">1.-.-.-</ecNumber>
    </submittedName>
</protein>
<evidence type="ECO:0000256" key="2">
    <source>
        <dbReference type="ARBA" id="ARBA00022475"/>
    </source>
</evidence>
<dbReference type="GO" id="GO:0016491">
    <property type="term" value="F:oxidoreductase activity"/>
    <property type="evidence" value="ECO:0007669"/>
    <property type="project" value="UniProtKB-KW"/>
</dbReference>
<feature type="transmembrane region" description="Helical" evidence="8">
    <location>
        <begin position="623"/>
        <end position="642"/>
    </location>
</feature>
<feature type="transmembrane region" description="Helical" evidence="8">
    <location>
        <begin position="71"/>
        <end position="91"/>
    </location>
</feature>
<dbReference type="PANTHER" id="PTHR42682:SF3">
    <property type="entry name" value="FORMATE HYDROGENLYASE SUBUNIT 3-RELATED"/>
    <property type="match status" value="1"/>
</dbReference>
<evidence type="ECO:0000256" key="1">
    <source>
        <dbReference type="ARBA" id="ARBA00004651"/>
    </source>
</evidence>
<evidence type="ECO:0000256" key="4">
    <source>
        <dbReference type="ARBA" id="ARBA00022989"/>
    </source>
</evidence>
<feature type="transmembrane region" description="Helical" evidence="8">
    <location>
        <begin position="6"/>
        <end position="23"/>
    </location>
</feature>
<dbReference type="InterPro" id="IPR001750">
    <property type="entry name" value="ND/Mrp_TM"/>
</dbReference>
<evidence type="ECO:0000256" key="8">
    <source>
        <dbReference type="SAM" id="Phobius"/>
    </source>
</evidence>